<feature type="compositionally biased region" description="Polar residues" evidence="1">
    <location>
        <begin position="1065"/>
        <end position="1088"/>
    </location>
</feature>
<feature type="domain" description="F-box" evidence="2">
    <location>
        <begin position="292"/>
        <end position="339"/>
    </location>
</feature>
<keyword evidence="4" id="KW-1185">Reference proteome</keyword>
<dbReference type="InterPro" id="IPR036047">
    <property type="entry name" value="F-box-like_dom_sf"/>
</dbReference>
<dbReference type="SMART" id="SM00256">
    <property type="entry name" value="FBOX"/>
    <property type="match status" value="1"/>
</dbReference>
<feature type="compositionally biased region" description="Basic and acidic residues" evidence="1">
    <location>
        <begin position="1093"/>
        <end position="1103"/>
    </location>
</feature>
<dbReference type="PROSITE" id="PS50181">
    <property type="entry name" value="FBOX"/>
    <property type="match status" value="1"/>
</dbReference>
<dbReference type="SUPFAM" id="SSF52047">
    <property type="entry name" value="RNI-like"/>
    <property type="match status" value="1"/>
</dbReference>
<dbReference type="GO" id="GO:0016874">
    <property type="term" value="F:ligase activity"/>
    <property type="evidence" value="ECO:0007669"/>
    <property type="project" value="UniProtKB-KW"/>
</dbReference>
<feature type="compositionally biased region" description="Polar residues" evidence="1">
    <location>
        <begin position="1115"/>
        <end position="1136"/>
    </location>
</feature>
<feature type="region of interest" description="Disordered" evidence="1">
    <location>
        <begin position="1024"/>
        <end position="1136"/>
    </location>
</feature>
<comment type="caution">
    <text evidence="3">The sequence shown here is derived from an EMBL/GenBank/DDBJ whole genome shotgun (WGS) entry which is preliminary data.</text>
</comment>
<dbReference type="EMBL" id="BTGD01000010">
    <property type="protein sequence ID" value="GMM56678.1"/>
    <property type="molecule type" value="Genomic_DNA"/>
</dbReference>
<evidence type="ECO:0000256" key="1">
    <source>
        <dbReference type="SAM" id="MobiDB-lite"/>
    </source>
</evidence>
<evidence type="ECO:0000313" key="4">
    <source>
        <dbReference type="Proteomes" id="UP001377567"/>
    </source>
</evidence>
<dbReference type="GO" id="GO:0031146">
    <property type="term" value="P:SCF-dependent proteasomal ubiquitin-dependent protein catabolic process"/>
    <property type="evidence" value="ECO:0007669"/>
    <property type="project" value="TreeGrafter"/>
</dbReference>
<dbReference type="PANTHER" id="PTHR13318">
    <property type="entry name" value="PARTNER OF PAIRED, ISOFORM B-RELATED"/>
    <property type="match status" value="1"/>
</dbReference>
<accession>A0AAV5RZF8</accession>
<dbReference type="Pfam" id="PF12937">
    <property type="entry name" value="F-box-like"/>
    <property type="match status" value="1"/>
</dbReference>
<dbReference type="SUPFAM" id="SSF81383">
    <property type="entry name" value="F-box domain"/>
    <property type="match status" value="1"/>
</dbReference>
<dbReference type="CDD" id="cd09917">
    <property type="entry name" value="F-box_SF"/>
    <property type="match status" value="1"/>
</dbReference>
<dbReference type="InterPro" id="IPR032675">
    <property type="entry name" value="LRR_dom_sf"/>
</dbReference>
<proteinExistence type="predicted"/>
<name>A0AAV5RZF8_MAUHU</name>
<gene>
    <name evidence="3" type="ORF">DAKH74_032940</name>
</gene>
<reference evidence="3 4" key="1">
    <citation type="journal article" date="2023" name="Elife">
        <title>Identification of key yeast species and microbe-microbe interactions impacting larval growth of Drosophila in the wild.</title>
        <authorList>
            <person name="Mure A."/>
            <person name="Sugiura Y."/>
            <person name="Maeda R."/>
            <person name="Honda K."/>
            <person name="Sakurai N."/>
            <person name="Takahashi Y."/>
            <person name="Watada M."/>
            <person name="Katoh T."/>
            <person name="Gotoh A."/>
            <person name="Gotoh Y."/>
            <person name="Taniguchi I."/>
            <person name="Nakamura K."/>
            <person name="Hayashi T."/>
            <person name="Katayama T."/>
            <person name="Uemura T."/>
            <person name="Hattori Y."/>
        </authorList>
    </citation>
    <scope>NUCLEOTIDE SEQUENCE [LARGE SCALE GENOMIC DNA]</scope>
    <source>
        <strain evidence="3 4">KH-74</strain>
    </source>
</reference>
<dbReference type="AlphaFoldDB" id="A0AAV5RZF8"/>
<dbReference type="InterPro" id="IPR057207">
    <property type="entry name" value="FBXL15_LRR"/>
</dbReference>
<dbReference type="InterPro" id="IPR006553">
    <property type="entry name" value="Leu-rich_rpt_Cys-con_subtyp"/>
</dbReference>
<feature type="compositionally biased region" description="Polar residues" evidence="1">
    <location>
        <begin position="1024"/>
        <end position="1051"/>
    </location>
</feature>
<protein>
    <submittedName>
        <fullName evidence="3">SCF ubiquitin ligase complex subunit</fullName>
    </submittedName>
</protein>
<evidence type="ECO:0000313" key="3">
    <source>
        <dbReference type="EMBL" id="GMM56678.1"/>
    </source>
</evidence>
<dbReference type="Pfam" id="PF25372">
    <property type="entry name" value="DUF7885"/>
    <property type="match status" value="1"/>
</dbReference>
<dbReference type="GO" id="GO:0019005">
    <property type="term" value="C:SCF ubiquitin ligase complex"/>
    <property type="evidence" value="ECO:0007669"/>
    <property type="project" value="TreeGrafter"/>
</dbReference>
<dbReference type="Gene3D" id="3.80.10.10">
    <property type="entry name" value="Ribonuclease Inhibitor"/>
    <property type="match status" value="2"/>
</dbReference>
<keyword evidence="3" id="KW-0436">Ligase</keyword>
<dbReference type="SMART" id="SM00367">
    <property type="entry name" value="LRR_CC"/>
    <property type="match status" value="9"/>
</dbReference>
<dbReference type="Proteomes" id="UP001377567">
    <property type="component" value="Unassembled WGS sequence"/>
</dbReference>
<evidence type="ECO:0000259" key="2">
    <source>
        <dbReference type="PROSITE" id="PS50181"/>
    </source>
</evidence>
<sequence length="1136" mass="128522">MSNNQQEGQTNPSNRLRAGYSRLRESMNSTNNLATPMLDFGNFNSNFVRSRQDVPLPTGISQQQTHNNIGQQQSNIQNNSLHSLGTSNTHGTADFLSDIRITVNPDMGQLDEDDILKIELFQKTLQEKVESFLAVIDGKRRRILTEIEQDNLRLRSLSVTNSVQASNYLNRLQRIRLRAIETETIELQRLKFKIVSIVEEYKTAMSDYSTAKQHNLPAENPSDRFYQWITSLNLADHSKLTDGLQELSTYSKQIVSILETESFLNAQRADNQADQALLKSLNSAQHAQQQNIFPLHKLPPEILHLVLDRLSPKSNIVNLLTVCKLWALIIVKFLYYRPHVNKKTQLELFLRTMSNSSSDTVFDYRLMIKRLNFSFVGDYIHDKDLYFFVGCSNLERLTLVFCKHITSESVSAVLNNCKFLQSVDITGIKDVQDRIFDTLAASCPRVQGFYVPMARSVTLKALDNFIIHAPILKRVKITMNNNMNDDLVNLMASTCPLLVEVDITGSPNVHDESLINLFMKLPQLREFRITNNVEITDRIFLELAKSLDQLPALRLVDLSSCENITDKTIEKLVSLAPKLRNIFLGKCSRITDASLFSLAKLGKNLQTVHFGHCFNITDQGVRILVQSCPRIQYVDFACCTNLTNRTLYELSDLSKLKRIGLVKCSQMTDEGLLNMLSLRGRNDCLERVHLSYCANLSIYPIYELLMACPRLSHLSLTAVPSFLRPDITAFCRPAPSDFSENQRQIFCVFSGKGVHKLRQYLMSLTTPTNSPQTDINEMLGKYIVGNNLIQNGEQLDDAIERIGLELNQDSAAIIAATGMTQIPGLNNDFNFQNIVFDRINGIFTWARNILNGYTISDVEMLDLMHRTNRKFLDDPFNVMFEDTDPVACVDVSPSLNSELCQIVRKFHEIDERVDDFEVNVASLARIQYQYTGFLLNEMVHLYMLMVDLNHDILEIEQGVLSSGIDAHLKGYFVWATFMKKSFLNLEHKYMISTIVLRLYLKDSVTLITRQREAALNSERNAIRNGSVNNDRSATTTTVENSNAPGITNNTVAPEDVDDPMGEPTEANSVVSGETASGENLWRSENASGQIARVDSDIANERSARTSLRPVDVDDNNIQTDDYSDTPENSNAPPEIS</sequence>
<dbReference type="InterPro" id="IPR001810">
    <property type="entry name" value="F-box_dom"/>
</dbReference>
<organism evidence="3 4">
    <name type="scientific">Maudiozyma humilis</name>
    <name type="common">Sour dough yeast</name>
    <name type="synonym">Kazachstania humilis</name>
    <dbReference type="NCBI Taxonomy" id="51915"/>
    <lineage>
        <taxon>Eukaryota</taxon>
        <taxon>Fungi</taxon>
        <taxon>Dikarya</taxon>
        <taxon>Ascomycota</taxon>
        <taxon>Saccharomycotina</taxon>
        <taxon>Saccharomycetes</taxon>
        <taxon>Saccharomycetales</taxon>
        <taxon>Saccharomycetaceae</taxon>
        <taxon>Maudiozyma</taxon>
    </lineage>
</organism>